<evidence type="ECO:0000256" key="2">
    <source>
        <dbReference type="SAM" id="Phobius"/>
    </source>
</evidence>
<sequence>MIETTQWLAQITLKSNVSESTCKQLWKLLLELLGNRLALELSTTVEGLLTLSTQKELEYIALLPSGERLLVPPRIKLVATSPSRSQAAGSITKLLTESTEATSEAVTSFMQTIATLFQEHMLKGHELHLELLGDFTPYDGDKGFIFKPAQELINKVNKPFKSFSITPLPEGKVWNDLEESVIADEELLETSLALTILWQEDPTTSSEEVAKEKEATKTIISLSVPKEEATTSKEGIHSTPENRENATTPPPLPVPPPLPIILEGGKVGNLSEGSVTPTNSTIPHSQVDQSIKNDKEETSSSSKKYRKWVYLLFAIVVIVSAGVGLSKWRQNSQSTPSTTPLPRKKEIPSTPMDSIQEASNVVDTTTLPVSAPLLEPIEEQYIEIEKGKRLVDYARKTYGNKRFWIYIYMANRTIIKNPDNIPIGTKLRLPPAQEYGINATDTLSLQRADSLIRAYRNGEL</sequence>
<keyword evidence="4" id="KW-1185">Reference proteome</keyword>
<evidence type="ECO:0000313" key="4">
    <source>
        <dbReference type="Proteomes" id="UP000030134"/>
    </source>
</evidence>
<dbReference type="AlphaFoldDB" id="A0A0A2G1C6"/>
<accession>A0A0A2G1C6</accession>
<feature type="region of interest" description="Disordered" evidence="1">
    <location>
        <begin position="328"/>
        <end position="353"/>
    </location>
</feature>
<dbReference type="eggNOG" id="COG1652">
    <property type="taxonomic scope" value="Bacteria"/>
</dbReference>
<proteinExistence type="predicted"/>
<gene>
    <name evidence="3" type="ORF">HQ36_08685</name>
</gene>
<reference evidence="3 4" key="1">
    <citation type="submission" date="2014-08" db="EMBL/GenBank/DDBJ databases">
        <title>Porphyromonas gingivicanis strain:COT-022_OH1391 Genome sequencing.</title>
        <authorList>
            <person name="Wallis C."/>
            <person name="Deusch O."/>
            <person name="O'Flynn C."/>
            <person name="Davis I."/>
            <person name="Jospin G."/>
            <person name="Darling A.E."/>
            <person name="Coil D.A."/>
            <person name="Alexiev A."/>
            <person name="Horsfall A."/>
            <person name="Kirkwood N."/>
            <person name="Harris S."/>
            <person name="Eisen J.A."/>
        </authorList>
    </citation>
    <scope>NUCLEOTIDE SEQUENCE [LARGE SCALE GENOMIC DNA]</scope>
    <source>
        <strain evidence="4">COT-022 OH1391</strain>
    </source>
</reference>
<dbReference type="EMBL" id="JQZW01000019">
    <property type="protein sequence ID" value="KGN97088.1"/>
    <property type="molecule type" value="Genomic_DNA"/>
</dbReference>
<name>A0A0A2G1C6_9PORP</name>
<keyword evidence="2" id="KW-0472">Membrane</keyword>
<protein>
    <recommendedName>
        <fullName evidence="5">LysM domain-containing protein</fullName>
    </recommendedName>
</protein>
<dbReference type="RefSeq" id="WP_036885125.1">
    <property type="nucleotide sequence ID" value="NZ_JQZW01000019.1"/>
</dbReference>
<evidence type="ECO:0000256" key="1">
    <source>
        <dbReference type="SAM" id="MobiDB-lite"/>
    </source>
</evidence>
<feature type="region of interest" description="Disordered" evidence="1">
    <location>
        <begin position="203"/>
        <end position="298"/>
    </location>
</feature>
<feature type="compositionally biased region" description="Basic and acidic residues" evidence="1">
    <location>
        <begin position="225"/>
        <end position="244"/>
    </location>
</feature>
<feature type="compositionally biased region" description="Polar residues" evidence="1">
    <location>
        <begin position="271"/>
        <end position="290"/>
    </location>
</feature>
<feature type="transmembrane region" description="Helical" evidence="2">
    <location>
        <begin position="308"/>
        <end position="325"/>
    </location>
</feature>
<comment type="caution">
    <text evidence="3">The sequence shown here is derived from an EMBL/GenBank/DDBJ whole genome shotgun (WGS) entry which is preliminary data.</text>
</comment>
<feature type="compositionally biased region" description="Polar residues" evidence="1">
    <location>
        <begin position="328"/>
        <end position="340"/>
    </location>
</feature>
<organism evidence="3 4">
    <name type="scientific">Porphyromonas gingivicanis</name>
    <dbReference type="NCBI Taxonomy" id="266762"/>
    <lineage>
        <taxon>Bacteria</taxon>
        <taxon>Pseudomonadati</taxon>
        <taxon>Bacteroidota</taxon>
        <taxon>Bacteroidia</taxon>
        <taxon>Bacteroidales</taxon>
        <taxon>Porphyromonadaceae</taxon>
        <taxon>Porphyromonas</taxon>
    </lineage>
</organism>
<dbReference type="Proteomes" id="UP000030134">
    <property type="component" value="Unassembled WGS sequence"/>
</dbReference>
<keyword evidence="2" id="KW-0812">Transmembrane</keyword>
<keyword evidence="2" id="KW-1133">Transmembrane helix</keyword>
<evidence type="ECO:0000313" key="3">
    <source>
        <dbReference type="EMBL" id="KGN97088.1"/>
    </source>
</evidence>
<evidence type="ECO:0008006" key="5">
    <source>
        <dbReference type="Google" id="ProtNLM"/>
    </source>
</evidence>
<dbReference type="STRING" id="266762.HQ36_08685"/>
<feature type="compositionally biased region" description="Pro residues" evidence="1">
    <location>
        <begin position="248"/>
        <end position="259"/>
    </location>
</feature>
<dbReference type="OrthoDB" id="9811567at2"/>